<evidence type="ECO:0000313" key="3">
    <source>
        <dbReference type="Proteomes" id="UP001338582"/>
    </source>
</evidence>
<name>A0AAX4HA66_9ASCO</name>
<dbReference type="PANTHER" id="PTHR12817">
    <property type="entry name" value="TRAFFICKING PROTEIN PARTICLE COMPLEX SUBUNIT 6B"/>
    <property type="match status" value="1"/>
</dbReference>
<dbReference type="CDD" id="cd14944">
    <property type="entry name" value="TRAPPC6A_Trs33"/>
    <property type="match status" value="1"/>
</dbReference>
<dbReference type="GO" id="GO:0005801">
    <property type="term" value="C:cis-Golgi network"/>
    <property type="evidence" value="ECO:0007669"/>
    <property type="project" value="TreeGrafter"/>
</dbReference>
<dbReference type="SUPFAM" id="SSF111126">
    <property type="entry name" value="Ligand-binding domain in the NO signalling and Golgi transport"/>
    <property type="match status" value="1"/>
</dbReference>
<evidence type="ECO:0000313" key="2">
    <source>
        <dbReference type="EMBL" id="WPK25463.1"/>
    </source>
</evidence>
<dbReference type="InterPro" id="IPR037992">
    <property type="entry name" value="TRAPPC6/Trs33"/>
</dbReference>
<dbReference type="InterPro" id="IPR007194">
    <property type="entry name" value="TRAPP_component"/>
</dbReference>
<protein>
    <recommendedName>
        <fullName evidence="4">Trafficking protein particle complex subunit</fullName>
    </recommendedName>
</protein>
<dbReference type="GeneID" id="88173844"/>
<reference evidence="2 3" key="1">
    <citation type="submission" date="2023-10" db="EMBL/GenBank/DDBJ databases">
        <title>Draft Genome Sequence of Candida saopaulonensis from a very Premature Infant with Sepsis.</title>
        <authorList>
            <person name="Ning Y."/>
            <person name="Dai R."/>
            <person name="Xiao M."/>
            <person name="Xu Y."/>
            <person name="Yan Q."/>
            <person name="Zhang L."/>
        </authorList>
    </citation>
    <scope>NUCLEOTIDE SEQUENCE [LARGE SCALE GENOMIC DNA]</scope>
    <source>
        <strain evidence="2 3">19XY460</strain>
    </source>
</reference>
<dbReference type="Gene3D" id="3.30.1380.20">
    <property type="entry name" value="Trafficking protein particle complex subunit 3"/>
    <property type="match status" value="1"/>
</dbReference>
<dbReference type="RefSeq" id="XP_062877845.1">
    <property type="nucleotide sequence ID" value="XM_063021775.1"/>
</dbReference>
<proteinExistence type="inferred from homology"/>
<dbReference type="Pfam" id="PF04051">
    <property type="entry name" value="TRAPP"/>
    <property type="match status" value="1"/>
</dbReference>
<dbReference type="GO" id="GO:0005802">
    <property type="term" value="C:trans-Golgi network"/>
    <property type="evidence" value="ECO:0007669"/>
    <property type="project" value="TreeGrafter"/>
</dbReference>
<sequence length="214" mass="24166">MAEFVEERSVNRTCLSLLVQELVPTAIRTTQNRYYSQEPTDDEIQTRIETQLSTPLDLPGTTAVFGSEYLLSDDTAYRVESYGYNLGMRLAEYLMYSRAAEVKLVVKLDVMKFVCRDLWKMLYGKQMDSLRTNHRGMFVLIDNNFRPIANLSSPNSPAELMSVAKVYLQLPCGVIRGVLRSLGIEANVSAEIKLFPAVEFSLETPEDKTGDKTA</sequence>
<organism evidence="2 3">
    <name type="scientific">Australozyma saopauloensis</name>
    <dbReference type="NCBI Taxonomy" id="291208"/>
    <lineage>
        <taxon>Eukaryota</taxon>
        <taxon>Fungi</taxon>
        <taxon>Dikarya</taxon>
        <taxon>Ascomycota</taxon>
        <taxon>Saccharomycotina</taxon>
        <taxon>Pichiomycetes</taxon>
        <taxon>Metschnikowiaceae</taxon>
        <taxon>Australozyma</taxon>
    </lineage>
</organism>
<accession>A0AAX4HA66</accession>
<evidence type="ECO:0000256" key="1">
    <source>
        <dbReference type="ARBA" id="ARBA00006218"/>
    </source>
</evidence>
<dbReference type="Proteomes" id="UP001338582">
    <property type="component" value="Chromosome 3"/>
</dbReference>
<dbReference type="KEGG" id="asau:88173844"/>
<gene>
    <name evidence="2" type="ORF">PUMCH_002780</name>
</gene>
<evidence type="ECO:0008006" key="4">
    <source>
        <dbReference type="Google" id="ProtNLM"/>
    </source>
</evidence>
<comment type="similarity">
    <text evidence="1">Belongs to the TRAPP small subunits family. BET3 subfamily.</text>
</comment>
<dbReference type="GO" id="GO:0030008">
    <property type="term" value="C:TRAPP complex"/>
    <property type="evidence" value="ECO:0007669"/>
    <property type="project" value="TreeGrafter"/>
</dbReference>
<keyword evidence="3" id="KW-1185">Reference proteome</keyword>
<dbReference type="AlphaFoldDB" id="A0AAX4HA66"/>
<dbReference type="GO" id="GO:0006888">
    <property type="term" value="P:endoplasmic reticulum to Golgi vesicle-mediated transport"/>
    <property type="evidence" value="ECO:0007669"/>
    <property type="project" value="TreeGrafter"/>
</dbReference>
<dbReference type="EMBL" id="CP138896">
    <property type="protein sequence ID" value="WPK25463.1"/>
    <property type="molecule type" value="Genomic_DNA"/>
</dbReference>
<dbReference type="PANTHER" id="PTHR12817:SF0">
    <property type="entry name" value="GEO08327P1"/>
    <property type="match status" value="1"/>
</dbReference>
<dbReference type="InterPro" id="IPR024096">
    <property type="entry name" value="NO_sig/Golgi_transp_ligand-bd"/>
</dbReference>